<evidence type="ECO:0000313" key="2">
    <source>
        <dbReference type="Proteomes" id="UP001055811"/>
    </source>
</evidence>
<comment type="caution">
    <text evidence="1">The sequence shown here is derived from an EMBL/GenBank/DDBJ whole genome shotgun (WGS) entry which is preliminary data.</text>
</comment>
<keyword evidence="2" id="KW-1185">Reference proteome</keyword>
<sequence>MIIRLVTINYTASLPSGSVCCRRKETATKVDELIQNAPESRRRVGGEWRLWRQARPAPSILCHIQRRRLIPFHPQNLRFG</sequence>
<protein>
    <submittedName>
        <fullName evidence="1">Uncharacterized protein</fullName>
    </submittedName>
</protein>
<evidence type="ECO:0000313" key="1">
    <source>
        <dbReference type="EMBL" id="KAI3783193.1"/>
    </source>
</evidence>
<gene>
    <name evidence="1" type="ORF">L2E82_13257</name>
</gene>
<accession>A0ACB9GJ42</accession>
<organism evidence="1 2">
    <name type="scientific">Cichorium intybus</name>
    <name type="common">Chicory</name>
    <dbReference type="NCBI Taxonomy" id="13427"/>
    <lineage>
        <taxon>Eukaryota</taxon>
        <taxon>Viridiplantae</taxon>
        <taxon>Streptophyta</taxon>
        <taxon>Embryophyta</taxon>
        <taxon>Tracheophyta</taxon>
        <taxon>Spermatophyta</taxon>
        <taxon>Magnoliopsida</taxon>
        <taxon>eudicotyledons</taxon>
        <taxon>Gunneridae</taxon>
        <taxon>Pentapetalae</taxon>
        <taxon>asterids</taxon>
        <taxon>campanulids</taxon>
        <taxon>Asterales</taxon>
        <taxon>Asteraceae</taxon>
        <taxon>Cichorioideae</taxon>
        <taxon>Cichorieae</taxon>
        <taxon>Cichoriinae</taxon>
        <taxon>Cichorium</taxon>
    </lineage>
</organism>
<dbReference type="EMBL" id="CM042010">
    <property type="protein sequence ID" value="KAI3783193.1"/>
    <property type="molecule type" value="Genomic_DNA"/>
</dbReference>
<proteinExistence type="predicted"/>
<reference evidence="2" key="1">
    <citation type="journal article" date="2022" name="Mol. Ecol. Resour.">
        <title>The genomes of chicory, endive, great burdock and yacon provide insights into Asteraceae palaeo-polyploidization history and plant inulin production.</title>
        <authorList>
            <person name="Fan W."/>
            <person name="Wang S."/>
            <person name="Wang H."/>
            <person name="Wang A."/>
            <person name="Jiang F."/>
            <person name="Liu H."/>
            <person name="Zhao H."/>
            <person name="Xu D."/>
            <person name="Zhang Y."/>
        </authorList>
    </citation>
    <scope>NUCLEOTIDE SEQUENCE [LARGE SCALE GENOMIC DNA]</scope>
    <source>
        <strain evidence="2">cv. Punajuju</strain>
    </source>
</reference>
<reference evidence="1 2" key="2">
    <citation type="journal article" date="2022" name="Mol. Ecol. Resour.">
        <title>The genomes of chicory, endive, great burdock and yacon provide insights into Asteraceae paleo-polyploidization history and plant inulin production.</title>
        <authorList>
            <person name="Fan W."/>
            <person name="Wang S."/>
            <person name="Wang H."/>
            <person name="Wang A."/>
            <person name="Jiang F."/>
            <person name="Liu H."/>
            <person name="Zhao H."/>
            <person name="Xu D."/>
            <person name="Zhang Y."/>
        </authorList>
    </citation>
    <scope>NUCLEOTIDE SEQUENCE [LARGE SCALE GENOMIC DNA]</scope>
    <source>
        <strain evidence="2">cv. Punajuju</strain>
        <tissue evidence="1">Leaves</tissue>
    </source>
</reference>
<dbReference type="Proteomes" id="UP001055811">
    <property type="component" value="Linkage Group LG02"/>
</dbReference>
<name>A0ACB9GJ42_CICIN</name>